<dbReference type="PRINTS" id="PR00412">
    <property type="entry name" value="EPOXHYDRLASE"/>
</dbReference>
<keyword evidence="3" id="KW-1185">Reference proteome</keyword>
<dbReference type="PANTHER" id="PTHR43798">
    <property type="entry name" value="MONOACYLGLYCEROL LIPASE"/>
    <property type="match status" value="1"/>
</dbReference>
<dbReference type="Pfam" id="PF00561">
    <property type="entry name" value="Abhydrolase_1"/>
    <property type="match status" value="1"/>
</dbReference>
<feature type="domain" description="AB hydrolase-1" evidence="1">
    <location>
        <begin position="21"/>
        <end position="251"/>
    </location>
</feature>
<dbReference type="InterPro" id="IPR029058">
    <property type="entry name" value="AB_hydrolase_fold"/>
</dbReference>
<keyword evidence="2" id="KW-0378">Hydrolase</keyword>
<name>A0A975BHY5_9BACT</name>
<dbReference type="InterPro" id="IPR000639">
    <property type="entry name" value="Epox_hydrolase-like"/>
</dbReference>
<dbReference type="GO" id="GO:0016787">
    <property type="term" value="F:hydrolase activity"/>
    <property type="evidence" value="ECO:0007669"/>
    <property type="project" value="UniProtKB-KW"/>
</dbReference>
<reference evidence="2" key="1">
    <citation type="journal article" date="2021" name="Microb. Physiol.">
        <title>Proteogenomic Insights into the Physiology of Marine, Sulfate-Reducing, Filamentous Desulfonema limicola and Desulfonema magnum.</title>
        <authorList>
            <person name="Schnaars V."/>
            <person name="Wohlbrand L."/>
            <person name="Scheve S."/>
            <person name="Hinrichs C."/>
            <person name="Reinhardt R."/>
            <person name="Rabus R."/>
        </authorList>
    </citation>
    <scope>NUCLEOTIDE SEQUENCE</scope>
    <source>
        <strain evidence="2">4be13</strain>
    </source>
</reference>
<protein>
    <submittedName>
        <fullName evidence="2">Alpha/beta hydrolase fold-containing protein</fullName>
    </submittedName>
</protein>
<evidence type="ECO:0000313" key="2">
    <source>
        <dbReference type="EMBL" id="QTA85628.1"/>
    </source>
</evidence>
<dbReference type="AlphaFoldDB" id="A0A975BHY5"/>
<dbReference type="PRINTS" id="PR00111">
    <property type="entry name" value="ABHYDROLASE"/>
</dbReference>
<gene>
    <name evidence="2" type="ORF">dnm_016390</name>
</gene>
<dbReference type="Proteomes" id="UP000663722">
    <property type="component" value="Chromosome"/>
</dbReference>
<evidence type="ECO:0000259" key="1">
    <source>
        <dbReference type="Pfam" id="PF00561"/>
    </source>
</evidence>
<sequence length="267" mass="30383">MPNMITKDIDLYYELYGEGAPLMLVAGLASDSQSWQPIVKELSRYYRLIIPDNRGVGRTMPQNVETSIRHITDDCIALIRYMGLSSVNLLGHSMGGFVALDCAIRYPEHVSKLILAGTSACCSERNNALLSDWSSYMESGMNPELWFRNIFYWIFSRRFFEDKEALDNALRFAIEYPYPQTEIGFKNQVNAIKAFDCRDALHTITSETMVICGKEDQLIPPEESTEVLHAIPGAIFSFVEHAGHSIDMEKPMEFINIVRDFLSCREP</sequence>
<evidence type="ECO:0000313" key="3">
    <source>
        <dbReference type="Proteomes" id="UP000663722"/>
    </source>
</evidence>
<dbReference type="Gene3D" id="3.40.50.1820">
    <property type="entry name" value="alpha/beta hydrolase"/>
    <property type="match status" value="1"/>
</dbReference>
<dbReference type="InterPro" id="IPR000073">
    <property type="entry name" value="AB_hydrolase_1"/>
</dbReference>
<dbReference type="EMBL" id="CP061800">
    <property type="protein sequence ID" value="QTA85628.1"/>
    <property type="molecule type" value="Genomic_DNA"/>
</dbReference>
<dbReference type="RefSeq" id="WP_207681608.1">
    <property type="nucleotide sequence ID" value="NZ_CP061800.1"/>
</dbReference>
<dbReference type="KEGG" id="dmm:dnm_016390"/>
<proteinExistence type="predicted"/>
<dbReference type="InterPro" id="IPR050266">
    <property type="entry name" value="AB_hydrolase_sf"/>
</dbReference>
<accession>A0A975BHY5</accession>
<organism evidence="2 3">
    <name type="scientific">Desulfonema magnum</name>
    <dbReference type="NCBI Taxonomy" id="45655"/>
    <lineage>
        <taxon>Bacteria</taxon>
        <taxon>Pseudomonadati</taxon>
        <taxon>Thermodesulfobacteriota</taxon>
        <taxon>Desulfobacteria</taxon>
        <taxon>Desulfobacterales</taxon>
        <taxon>Desulfococcaceae</taxon>
        <taxon>Desulfonema</taxon>
    </lineage>
</organism>
<dbReference type="SUPFAM" id="SSF53474">
    <property type="entry name" value="alpha/beta-Hydrolases"/>
    <property type="match status" value="1"/>
</dbReference>